<organism evidence="9 10">
    <name type="scientific">Kocuria dechangensis</name>
    <dbReference type="NCBI Taxonomy" id="1176249"/>
    <lineage>
        <taxon>Bacteria</taxon>
        <taxon>Bacillati</taxon>
        <taxon>Actinomycetota</taxon>
        <taxon>Actinomycetes</taxon>
        <taxon>Micrococcales</taxon>
        <taxon>Micrococcaceae</taxon>
        <taxon>Kocuria</taxon>
    </lineage>
</organism>
<dbReference type="InterPro" id="IPR013249">
    <property type="entry name" value="RNA_pol_sigma70_r4_t2"/>
</dbReference>
<dbReference type="Pfam" id="PF08281">
    <property type="entry name" value="Sigma70_r4_2"/>
    <property type="match status" value="1"/>
</dbReference>
<evidence type="ECO:0000259" key="8">
    <source>
        <dbReference type="Pfam" id="PF08281"/>
    </source>
</evidence>
<evidence type="ECO:0000313" key="10">
    <source>
        <dbReference type="Proteomes" id="UP000638848"/>
    </source>
</evidence>
<evidence type="ECO:0000313" key="9">
    <source>
        <dbReference type="EMBL" id="GGG57903.1"/>
    </source>
</evidence>
<dbReference type="PANTHER" id="PTHR43133:SF59">
    <property type="entry name" value="ECF RNA POLYMERASE SIGMA FACTOR SIGR"/>
    <property type="match status" value="1"/>
</dbReference>
<dbReference type="Gene3D" id="1.10.10.10">
    <property type="entry name" value="Winged helix-like DNA-binding domain superfamily/Winged helix DNA-binding domain"/>
    <property type="match status" value="1"/>
</dbReference>
<dbReference type="AlphaFoldDB" id="A0A917LUB3"/>
<sequence length="242" mass="27756">MLLTAPAPHAARRPPVDWSVMNEQNQHAAAPSETEAPVDVETETPDDRKARFERDAMEYVDQLYAAALRMARNPADAEDLVQEAYTKAFSAFHQYRPGTNLKAWLYRILTNTYINLYRKRQREPQQANTDSVEDWQLHRAESHTSSGLRSAEAEALDHLPDTDVKRALQELPEEFRLAVYFSDVEGFAYKEISEIMDTPIGTVMSRLHRGRKLLREKLADYAAERGFDTSRATADKKKEKDK</sequence>
<comment type="similarity">
    <text evidence="1">Belongs to the sigma-70 factor family. ECF subfamily.</text>
</comment>
<feature type="domain" description="RNA polymerase sigma factor 70 region 4 type 2" evidence="8">
    <location>
        <begin position="164"/>
        <end position="214"/>
    </location>
</feature>
<dbReference type="FunFam" id="1.10.10.10:FF:000068">
    <property type="entry name" value="RNA polymerase sigma factor"/>
    <property type="match status" value="1"/>
</dbReference>
<dbReference type="Pfam" id="PF04542">
    <property type="entry name" value="Sigma70_r2"/>
    <property type="match status" value="1"/>
</dbReference>
<dbReference type="InterPro" id="IPR013325">
    <property type="entry name" value="RNA_pol_sigma_r2"/>
</dbReference>
<feature type="region of interest" description="Disordered" evidence="6">
    <location>
        <begin position="1"/>
        <end position="46"/>
    </location>
</feature>
<proteinExistence type="inferred from homology"/>
<dbReference type="Proteomes" id="UP000638848">
    <property type="component" value="Unassembled WGS sequence"/>
</dbReference>
<accession>A0A917LUB3</accession>
<dbReference type="NCBIfam" id="TIGR02937">
    <property type="entry name" value="sigma70-ECF"/>
    <property type="match status" value="1"/>
</dbReference>
<dbReference type="CDD" id="cd06171">
    <property type="entry name" value="Sigma70_r4"/>
    <property type="match status" value="1"/>
</dbReference>
<evidence type="ECO:0000256" key="6">
    <source>
        <dbReference type="SAM" id="MobiDB-lite"/>
    </source>
</evidence>
<comment type="caution">
    <text evidence="9">The sequence shown here is derived from an EMBL/GenBank/DDBJ whole genome shotgun (WGS) entry which is preliminary data.</text>
</comment>
<dbReference type="GO" id="GO:0006352">
    <property type="term" value="P:DNA-templated transcription initiation"/>
    <property type="evidence" value="ECO:0007669"/>
    <property type="project" value="InterPro"/>
</dbReference>
<dbReference type="InterPro" id="IPR014284">
    <property type="entry name" value="RNA_pol_sigma-70_dom"/>
</dbReference>
<evidence type="ECO:0000256" key="4">
    <source>
        <dbReference type="ARBA" id="ARBA00023125"/>
    </source>
</evidence>
<evidence type="ECO:0000256" key="5">
    <source>
        <dbReference type="ARBA" id="ARBA00023163"/>
    </source>
</evidence>
<dbReference type="SUPFAM" id="SSF88946">
    <property type="entry name" value="Sigma2 domain of RNA polymerase sigma factors"/>
    <property type="match status" value="1"/>
</dbReference>
<dbReference type="SUPFAM" id="SSF88659">
    <property type="entry name" value="Sigma3 and sigma4 domains of RNA polymerase sigma factors"/>
    <property type="match status" value="1"/>
</dbReference>
<gene>
    <name evidence="9" type="primary">sigR</name>
    <name evidence="9" type="ORF">GCM10011374_20860</name>
</gene>
<dbReference type="NCBIfam" id="TIGR02947">
    <property type="entry name" value="SigH_actino"/>
    <property type="match status" value="1"/>
</dbReference>
<dbReference type="InterPro" id="IPR013324">
    <property type="entry name" value="RNA_pol_sigma_r3/r4-like"/>
</dbReference>
<dbReference type="InterPro" id="IPR007627">
    <property type="entry name" value="RNA_pol_sigma70_r2"/>
</dbReference>
<reference evidence="9" key="2">
    <citation type="submission" date="2020-09" db="EMBL/GenBank/DDBJ databases">
        <authorList>
            <person name="Sun Q."/>
            <person name="Zhou Y."/>
        </authorList>
    </citation>
    <scope>NUCLEOTIDE SEQUENCE</scope>
    <source>
        <strain evidence="9">CGMCC 1.12187</strain>
    </source>
</reference>
<protein>
    <submittedName>
        <fullName evidence="9">ECF RNA polymerase sigma factor SigR</fullName>
    </submittedName>
</protein>
<dbReference type="InterPro" id="IPR036388">
    <property type="entry name" value="WH-like_DNA-bd_sf"/>
</dbReference>
<dbReference type="InterPro" id="IPR014293">
    <property type="entry name" value="RNA_pol_sigma70_actinobac"/>
</dbReference>
<dbReference type="GO" id="GO:0016987">
    <property type="term" value="F:sigma factor activity"/>
    <property type="evidence" value="ECO:0007669"/>
    <property type="project" value="UniProtKB-KW"/>
</dbReference>
<keyword evidence="4" id="KW-0238">DNA-binding</keyword>
<name>A0A917LUB3_9MICC</name>
<keyword evidence="5" id="KW-0804">Transcription</keyword>
<dbReference type="Gene3D" id="1.10.1740.10">
    <property type="match status" value="1"/>
</dbReference>
<dbReference type="EMBL" id="BMEQ01000009">
    <property type="protein sequence ID" value="GGG57903.1"/>
    <property type="molecule type" value="Genomic_DNA"/>
</dbReference>
<evidence type="ECO:0000259" key="7">
    <source>
        <dbReference type="Pfam" id="PF04542"/>
    </source>
</evidence>
<keyword evidence="2" id="KW-0805">Transcription regulation</keyword>
<evidence type="ECO:0000256" key="2">
    <source>
        <dbReference type="ARBA" id="ARBA00023015"/>
    </source>
</evidence>
<dbReference type="GO" id="GO:0003677">
    <property type="term" value="F:DNA binding"/>
    <property type="evidence" value="ECO:0007669"/>
    <property type="project" value="UniProtKB-KW"/>
</dbReference>
<keyword evidence="10" id="KW-1185">Reference proteome</keyword>
<dbReference type="InterPro" id="IPR039425">
    <property type="entry name" value="RNA_pol_sigma-70-like"/>
</dbReference>
<evidence type="ECO:0000256" key="1">
    <source>
        <dbReference type="ARBA" id="ARBA00010641"/>
    </source>
</evidence>
<evidence type="ECO:0000256" key="3">
    <source>
        <dbReference type="ARBA" id="ARBA00023082"/>
    </source>
</evidence>
<keyword evidence="3" id="KW-0731">Sigma factor</keyword>
<dbReference type="PANTHER" id="PTHR43133">
    <property type="entry name" value="RNA POLYMERASE ECF-TYPE SIGMA FACTO"/>
    <property type="match status" value="1"/>
</dbReference>
<feature type="domain" description="RNA polymerase sigma-70 region 2" evidence="7">
    <location>
        <begin position="58"/>
        <end position="122"/>
    </location>
</feature>
<reference evidence="9" key="1">
    <citation type="journal article" date="2014" name="Int. J. Syst. Evol. Microbiol.">
        <title>Complete genome sequence of Corynebacterium casei LMG S-19264T (=DSM 44701T), isolated from a smear-ripened cheese.</title>
        <authorList>
            <consortium name="US DOE Joint Genome Institute (JGI-PGF)"/>
            <person name="Walter F."/>
            <person name="Albersmeier A."/>
            <person name="Kalinowski J."/>
            <person name="Ruckert C."/>
        </authorList>
    </citation>
    <scope>NUCLEOTIDE SEQUENCE</scope>
    <source>
        <strain evidence="9">CGMCC 1.12187</strain>
    </source>
</reference>
<dbReference type="GO" id="GO:0006950">
    <property type="term" value="P:response to stress"/>
    <property type="evidence" value="ECO:0007669"/>
    <property type="project" value="UniProtKB-ARBA"/>
</dbReference>